<evidence type="ECO:0000256" key="4">
    <source>
        <dbReference type="ARBA" id="ARBA00023002"/>
    </source>
</evidence>
<keyword evidence="10" id="KW-1185">Reference proteome</keyword>
<dbReference type="Gene3D" id="1.10.630.10">
    <property type="entry name" value="Cytochrome P450"/>
    <property type="match status" value="1"/>
</dbReference>
<keyword evidence="4 7" id="KW-0560">Oxidoreductase</keyword>
<gene>
    <name evidence="9" type="ORF">LIER_40050</name>
</gene>
<organism evidence="9 10">
    <name type="scientific">Lithospermum erythrorhizon</name>
    <name type="common">Purple gromwell</name>
    <name type="synonym">Lithospermum officinale var. erythrorhizon</name>
    <dbReference type="NCBI Taxonomy" id="34254"/>
    <lineage>
        <taxon>Eukaryota</taxon>
        <taxon>Viridiplantae</taxon>
        <taxon>Streptophyta</taxon>
        <taxon>Embryophyta</taxon>
        <taxon>Tracheophyta</taxon>
        <taxon>Spermatophyta</taxon>
        <taxon>Magnoliopsida</taxon>
        <taxon>eudicotyledons</taxon>
        <taxon>Gunneridae</taxon>
        <taxon>Pentapetalae</taxon>
        <taxon>asterids</taxon>
        <taxon>lamiids</taxon>
        <taxon>Boraginales</taxon>
        <taxon>Boraginaceae</taxon>
        <taxon>Boraginoideae</taxon>
        <taxon>Lithospermeae</taxon>
        <taxon>Lithospermum</taxon>
    </lineage>
</organism>
<keyword evidence="7" id="KW-0503">Monooxygenase</keyword>
<dbReference type="GO" id="GO:0016705">
    <property type="term" value="F:oxidoreductase activity, acting on paired donors, with incorporation or reduction of molecular oxygen"/>
    <property type="evidence" value="ECO:0007669"/>
    <property type="project" value="InterPro"/>
</dbReference>
<comment type="caution">
    <text evidence="9">The sequence shown here is derived from an EMBL/GenBank/DDBJ whole genome shotgun (WGS) entry which is preliminary data.</text>
</comment>
<dbReference type="PANTHER" id="PTHR24296">
    <property type="entry name" value="CYTOCHROME P450"/>
    <property type="match status" value="1"/>
</dbReference>
<keyword evidence="6 7" id="KW-0349">Heme</keyword>
<dbReference type="GO" id="GO:0004497">
    <property type="term" value="F:monooxygenase activity"/>
    <property type="evidence" value="ECO:0007669"/>
    <property type="project" value="UniProtKB-KW"/>
</dbReference>
<name>A0AAV3QRW5_LITER</name>
<sequence>MALSFSYTEIILAFIGFMWLWGLSKLKQPIWNWPFVGMLPSLLLHVHHIHDRCANLLEWRGGTMLFKGPWFVNMHILLTIDPANVHYIMSSNFTNYPKGSEFKKMFEILGDGIFNSDSEAWKDQRKLSRELIAHHMFQKCLIKTTLSKLETGLVPILEHVSQNGVTIDLQDVFKRFTFDTTCILVTGYDPGCLSIEFPDVPFANTMDEAEEAIFMRHCLPESVWKFQRWLNFGHEKKLREGHATLDRVICQYISMKRVEMTKMSKDDNEEGFDLLTSYLKQNETTLGGKNFDDKYLRDTIINLMLAGRDTTSSALTWFIWLVSTHPEVQEKIREELTRAIIINSAPTKETKQWRLFQIHEVRNLVYLHAALCESLRLYPPVPFQHKAPIQSDILPTGHKVDPKTKIVFSLYAMGRNSSIWGNDCFEFKPERWISESGRIKHEPSYKFLAFNAGPRTCLGKDVAFTQMKATAADIIHNYQVRAEEGHCVSPNVSIILYMKHGFKAKVNKRWN</sequence>
<evidence type="ECO:0000313" key="9">
    <source>
        <dbReference type="EMBL" id="GAA0165756.1"/>
    </source>
</evidence>
<dbReference type="GO" id="GO:0020037">
    <property type="term" value="F:heme binding"/>
    <property type="evidence" value="ECO:0007669"/>
    <property type="project" value="InterPro"/>
</dbReference>
<evidence type="ECO:0000256" key="1">
    <source>
        <dbReference type="ARBA" id="ARBA00001971"/>
    </source>
</evidence>
<keyword evidence="8" id="KW-0812">Transmembrane</keyword>
<dbReference type="InterPro" id="IPR002401">
    <property type="entry name" value="Cyt_P450_E_grp-I"/>
</dbReference>
<evidence type="ECO:0000256" key="2">
    <source>
        <dbReference type="ARBA" id="ARBA00010617"/>
    </source>
</evidence>
<evidence type="ECO:0000256" key="7">
    <source>
        <dbReference type="RuleBase" id="RU000461"/>
    </source>
</evidence>
<evidence type="ECO:0000256" key="5">
    <source>
        <dbReference type="ARBA" id="ARBA00023004"/>
    </source>
</evidence>
<accession>A0AAV3QRW5</accession>
<proteinExistence type="inferred from homology"/>
<evidence type="ECO:0000256" key="6">
    <source>
        <dbReference type="PIRSR" id="PIRSR602401-1"/>
    </source>
</evidence>
<dbReference type="Proteomes" id="UP001454036">
    <property type="component" value="Unassembled WGS sequence"/>
</dbReference>
<evidence type="ECO:0000256" key="8">
    <source>
        <dbReference type="SAM" id="Phobius"/>
    </source>
</evidence>
<reference evidence="9 10" key="1">
    <citation type="submission" date="2024-01" db="EMBL/GenBank/DDBJ databases">
        <title>The complete chloroplast genome sequence of Lithospermum erythrorhizon: insights into the phylogenetic relationship among Boraginaceae species and the maternal lineages of purple gromwells.</title>
        <authorList>
            <person name="Okada T."/>
            <person name="Watanabe K."/>
        </authorList>
    </citation>
    <scope>NUCLEOTIDE SEQUENCE [LARGE SCALE GENOMIC DNA]</scope>
</reference>
<keyword evidence="8" id="KW-1133">Transmembrane helix</keyword>
<feature type="transmembrane region" description="Helical" evidence="8">
    <location>
        <begin position="6"/>
        <end position="23"/>
    </location>
</feature>
<dbReference type="InterPro" id="IPR017972">
    <property type="entry name" value="Cyt_P450_CS"/>
</dbReference>
<keyword evidence="8" id="KW-0472">Membrane</keyword>
<dbReference type="CDD" id="cd11064">
    <property type="entry name" value="CYP86A"/>
    <property type="match status" value="1"/>
</dbReference>
<dbReference type="PRINTS" id="PR00463">
    <property type="entry name" value="EP450I"/>
</dbReference>
<dbReference type="PROSITE" id="PS00086">
    <property type="entry name" value="CYTOCHROME_P450"/>
    <property type="match status" value="1"/>
</dbReference>
<feature type="binding site" description="axial binding residue" evidence="6">
    <location>
        <position position="457"/>
    </location>
    <ligand>
        <name>heme</name>
        <dbReference type="ChEBI" id="CHEBI:30413"/>
    </ligand>
    <ligandPart>
        <name>Fe</name>
        <dbReference type="ChEBI" id="CHEBI:18248"/>
    </ligandPart>
</feature>
<dbReference type="Pfam" id="PF00067">
    <property type="entry name" value="p450"/>
    <property type="match status" value="1"/>
</dbReference>
<dbReference type="GO" id="GO:0005506">
    <property type="term" value="F:iron ion binding"/>
    <property type="evidence" value="ECO:0007669"/>
    <property type="project" value="InterPro"/>
</dbReference>
<dbReference type="InterPro" id="IPR001128">
    <property type="entry name" value="Cyt_P450"/>
</dbReference>
<dbReference type="InterPro" id="IPR036396">
    <property type="entry name" value="Cyt_P450_sf"/>
</dbReference>
<dbReference type="EMBL" id="BAABME010022419">
    <property type="protein sequence ID" value="GAA0165756.1"/>
    <property type="molecule type" value="Genomic_DNA"/>
</dbReference>
<dbReference type="AlphaFoldDB" id="A0AAV3QRW5"/>
<dbReference type="SUPFAM" id="SSF48264">
    <property type="entry name" value="Cytochrome P450"/>
    <property type="match status" value="1"/>
</dbReference>
<keyword evidence="5 6" id="KW-0408">Iron</keyword>
<evidence type="ECO:0000256" key="3">
    <source>
        <dbReference type="ARBA" id="ARBA00022723"/>
    </source>
</evidence>
<comment type="cofactor">
    <cofactor evidence="1 6">
        <name>heme</name>
        <dbReference type="ChEBI" id="CHEBI:30413"/>
    </cofactor>
</comment>
<feature type="transmembrane region" description="Helical" evidence="8">
    <location>
        <begin position="30"/>
        <end position="47"/>
    </location>
</feature>
<dbReference type="PRINTS" id="PR00385">
    <property type="entry name" value="P450"/>
</dbReference>
<comment type="similarity">
    <text evidence="2 7">Belongs to the cytochrome P450 family.</text>
</comment>
<protein>
    <submittedName>
        <fullName evidence="9">Oxygenase</fullName>
    </submittedName>
</protein>
<keyword evidence="3 6" id="KW-0479">Metal-binding</keyword>
<evidence type="ECO:0000313" key="10">
    <source>
        <dbReference type="Proteomes" id="UP001454036"/>
    </source>
</evidence>
<dbReference type="GO" id="GO:0006629">
    <property type="term" value="P:lipid metabolic process"/>
    <property type="evidence" value="ECO:0007669"/>
    <property type="project" value="UniProtKB-ARBA"/>
</dbReference>